<keyword evidence="4" id="KW-1185">Reference proteome</keyword>
<dbReference type="InterPro" id="IPR038259">
    <property type="entry name" value="Tmem141_sf"/>
</dbReference>
<sequence length="127" mass="14168">MVNLGLSKVDDAVAAKHPGLQQYAACQSYAFMKGTASFILGTAGLFIVQRVLQKRMPYPLQWNLLVSIFASSVFSYSVTRWETRKCTDLWLFLETGKVPDRNSPQEETSTLTSPAKPKVTQFGDVMD</sequence>
<dbReference type="Gene3D" id="1.10.3350.20">
    <property type="entry name" value="Tmem141 protein family"/>
    <property type="match status" value="1"/>
</dbReference>
<proteinExistence type="predicted"/>
<reference evidence="3 4" key="1">
    <citation type="journal article" date="2019" name="Mol. Ecol. Resour.">
        <title>Chromosome-level genome assembly of Triplophysa tibetana, a fish adapted to the harsh high-altitude environment of the Tibetan Plateau.</title>
        <authorList>
            <person name="Yang X."/>
            <person name="Liu H."/>
            <person name="Ma Z."/>
            <person name="Zou Y."/>
            <person name="Zou M."/>
            <person name="Mao Y."/>
            <person name="Li X."/>
            <person name="Wang H."/>
            <person name="Chen T."/>
            <person name="Wang W."/>
            <person name="Yang R."/>
        </authorList>
    </citation>
    <scope>NUCLEOTIDE SEQUENCE [LARGE SCALE GENOMIC DNA]</scope>
    <source>
        <strain evidence="3">TTIB1903HZAU</strain>
        <tissue evidence="3">Muscle</tissue>
    </source>
</reference>
<keyword evidence="2 3" id="KW-0812">Transmembrane</keyword>
<evidence type="ECO:0000256" key="2">
    <source>
        <dbReference type="SAM" id="Phobius"/>
    </source>
</evidence>
<evidence type="ECO:0000256" key="1">
    <source>
        <dbReference type="SAM" id="MobiDB-lite"/>
    </source>
</evidence>
<feature type="transmembrane region" description="Helical" evidence="2">
    <location>
        <begin position="29"/>
        <end position="48"/>
    </location>
</feature>
<evidence type="ECO:0000313" key="3">
    <source>
        <dbReference type="EMBL" id="KAA0716534.1"/>
    </source>
</evidence>
<dbReference type="InterPro" id="IPR026788">
    <property type="entry name" value="Tmem141"/>
</dbReference>
<name>A0A5A9P1X9_9TELE</name>
<dbReference type="PANTHER" id="PTHR47229:SF1">
    <property type="entry name" value="TRANSMEMBRANE PROTEIN 141"/>
    <property type="match status" value="1"/>
</dbReference>
<keyword evidence="2" id="KW-1133">Transmembrane helix</keyword>
<protein>
    <submittedName>
        <fullName evidence="3">Transmembrane protein 141</fullName>
    </submittedName>
</protein>
<feature type="region of interest" description="Disordered" evidence="1">
    <location>
        <begin position="98"/>
        <end position="127"/>
    </location>
</feature>
<gene>
    <name evidence="3" type="ORF">E1301_Tti009481</name>
</gene>
<evidence type="ECO:0000313" key="4">
    <source>
        <dbReference type="Proteomes" id="UP000324632"/>
    </source>
</evidence>
<keyword evidence="2" id="KW-0472">Membrane</keyword>
<dbReference type="Proteomes" id="UP000324632">
    <property type="component" value="Chromosome 9"/>
</dbReference>
<dbReference type="AlphaFoldDB" id="A0A5A9P1X9"/>
<dbReference type="Pfam" id="PF15110">
    <property type="entry name" value="TMEM141"/>
    <property type="match status" value="1"/>
</dbReference>
<dbReference type="PANTHER" id="PTHR47229">
    <property type="entry name" value="TRANSMEMBRANE PROTEIN 141"/>
    <property type="match status" value="1"/>
</dbReference>
<dbReference type="OrthoDB" id="10056589at2759"/>
<accession>A0A5A9P1X9</accession>
<organism evidence="3 4">
    <name type="scientific">Triplophysa tibetana</name>
    <dbReference type="NCBI Taxonomy" id="1572043"/>
    <lineage>
        <taxon>Eukaryota</taxon>
        <taxon>Metazoa</taxon>
        <taxon>Chordata</taxon>
        <taxon>Craniata</taxon>
        <taxon>Vertebrata</taxon>
        <taxon>Euteleostomi</taxon>
        <taxon>Actinopterygii</taxon>
        <taxon>Neopterygii</taxon>
        <taxon>Teleostei</taxon>
        <taxon>Ostariophysi</taxon>
        <taxon>Cypriniformes</taxon>
        <taxon>Nemacheilidae</taxon>
        <taxon>Triplophysa</taxon>
    </lineage>
</organism>
<comment type="caution">
    <text evidence="3">The sequence shown here is derived from an EMBL/GenBank/DDBJ whole genome shotgun (WGS) entry which is preliminary data.</text>
</comment>
<dbReference type="EMBL" id="SOYY01000009">
    <property type="protein sequence ID" value="KAA0716534.1"/>
    <property type="molecule type" value="Genomic_DNA"/>
</dbReference>